<dbReference type="AlphaFoldDB" id="A0AAD1RZ68"/>
<accession>A0AAD1RZ68</accession>
<evidence type="ECO:0000256" key="11">
    <source>
        <dbReference type="SAM" id="MobiDB-lite"/>
    </source>
</evidence>
<keyword evidence="6 13" id="KW-0238">DNA-binding</keyword>
<keyword evidence="1" id="KW-0479">Metal-binding</keyword>
<feature type="compositionally biased region" description="Polar residues" evidence="11">
    <location>
        <begin position="815"/>
        <end position="825"/>
    </location>
</feature>
<organism evidence="13 14">
    <name type="scientific">Pelobates cultripes</name>
    <name type="common">Western spadefoot toad</name>
    <dbReference type="NCBI Taxonomy" id="61616"/>
    <lineage>
        <taxon>Eukaryota</taxon>
        <taxon>Metazoa</taxon>
        <taxon>Chordata</taxon>
        <taxon>Craniata</taxon>
        <taxon>Vertebrata</taxon>
        <taxon>Euteleostomi</taxon>
        <taxon>Amphibia</taxon>
        <taxon>Batrachia</taxon>
        <taxon>Anura</taxon>
        <taxon>Pelobatoidea</taxon>
        <taxon>Pelobatidae</taxon>
        <taxon>Pelobates</taxon>
    </lineage>
</organism>
<dbReference type="GO" id="GO:0008270">
    <property type="term" value="F:zinc ion binding"/>
    <property type="evidence" value="ECO:0007669"/>
    <property type="project" value="UniProtKB-KW"/>
</dbReference>
<feature type="compositionally biased region" description="Low complexity" evidence="11">
    <location>
        <begin position="278"/>
        <end position="288"/>
    </location>
</feature>
<dbReference type="GO" id="GO:0010468">
    <property type="term" value="P:regulation of gene expression"/>
    <property type="evidence" value="ECO:0007669"/>
    <property type="project" value="TreeGrafter"/>
</dbReference>
<dbReference type="InterPro" id="IPR038861">
    <property type="entry name" value="ADNP/ADNP2"/>
</dbReference>
<dbReference type="InterPro" id="IPR001356">
    <property type="entry name" value="HD"/>
</dbReference>
<dbReference type="InterPro" id="IPR013087">
    <property type="entry name" value="Znf_C2H2_type"/>
</dbReference>
<reference evidence="13" key="1">
    <citation type="submission" date="2022-03" db="EMBL/GenBank/DDBJ databases">
        <authorList>
            <person name="Alioto T."/>
            <person name="Alioto T."/>
            <person name="Gomez Garrido J."/>
        </authorList>
    </citation>
    <scope>NUCLEOTIDE SEQUENCE</scope>
</reference>
<feature type="compositionally biased region" description="Basic and acidic residues" evidence="11">
    <location>
        <begin position="855"/>
        <end position="875"/>
    </location>
</feature>
<evidence type="ECO:0000256" key="9">
    <source>
        <dbReference type="ARBA" id="ARBA00023242"/>
    </source>
</evidence>
<evidence type="ECO:0000256" key="10">
    <source>
        <dbReference type="PROSITE-ProRule" id="PRU00042"/>
    </source>
</evidence>
<keyword evidence="14" id="KW-1185">Reference proteome</keyword>
<proteinExistence type="predicted"/>
<dbReference type="Pfam" id="PF19627">
    <property type="entry name" value="ADNP_N"/>
    <property type="match status" value="1"/>
</dbReference>
<feature type="domain" description="C2H2-type" evidence="12">
    <location>
        <begin position="633"/>
        <end position="661"/>
    </location>
</feature>
<keyword evidence="8" id="KW-0804">Transcription</keyword>
<dbReference type="SMART" id="SM00355">
    <property type="entry name" value="ZnF_C2H2"/>
    <property type="match status" value="8"/>
</dbReference>
<keyword evidence="3 10" id="KW-0863">Zinc-finger</keyword>
<dbReference type="PANTHER" id="PTHR15740:SF2">
    <property type="entry name" value="ACTIVITY-DEPENDENT NEUROPROTECTOR HOMEOBOX PROTEIN 2"/>
    <property type="match status" value="1"/>
</dbReference>
<evidence type="ECO:0000259" key="12">
    <source>
        <dbReference type="PROSITE" id="PS50157"/>
    </source>
</evidence>
<dbReference type="PROSITE" id="PS50157">
    <property type="entry name" value="ZINC_FINGER_C2H2_2"/>
    <property type="match status" value="1"/>
</dbReference>
<dbReference type="Proteomes" id="UP001295444">
    <property type="component" value="Chromosome 04"/>
</dbReference>
<evidence type="ECO:0000256" key="3">
    <source>
        <dbReference type="ARBA" id="ARBA00022771"/>
    </source>
</evidence>
<keyword evidence="7 13" id="KW-0371">Homeobox</keyword>
<feature type="region of interest" description="Disordered" evidence="11">
    <location>
        <begin position="249"/>
        <end position="288"/>
    </location>
</feature>
<dbReference type="PROSITE" id="PS00028">
    <property type="entry name" value="ZINC_FINGER_C2H2_1"/>
    <property type="match status" value="1"/>
</dbReference>
<name>A0AAD1RZ68_PELCU</name>
<dbReference type="InterPro" id="IPR045762">
    <property type="entry name" value="ADNP_Znf"/>
</dbReference>
<sequence>MFQPPVNNLEKIRKARKRVKQLLLQIGLESCREVLEEINSNNPGDYHFSSTSWADVSLWEANGRRNDYRSKPFCCSLCKFSTKLLSSFKSHLKRYHEDERDQELMSACPNCPFTSRSKTVAKHIRMFHMNTRKVPIPTLKEIPNVQKNNLNFSCSKCSFTETLYYSMKKHVLITHYKTVADSYFGEKSEEEVYSIPGIKIQPVNRFFCRKCHYSVSSHDALMYHVLTSEKHRDLELKLRTDISEMSRAYRKKGQTKSRLPVVSDVSDASTPKQTEITSNSSASVPVSVPQRPKKLLEIAPAVKKNGVPNITNVTDSSGSLVPKPPTSVAPTVQVGFVNNTQTTYNTHTLSQNPNITLQTALPQSVFLSSRFPLNQPVTATVLPSTGQIIPTAQNAVRPAVLPLNQPLPSGLLHVNQSTVLTCSQPGIINVNQSVRPGNITTNQTGVPQNTFLTAPIFRQLIPTGKQVNGMPTYTLAPISVLPVAPSALPTVNPPKVPVKVKLPEQVIQISRSPVGATAIPPVLQLNTTSLQKVATATPVPLGKEAKQWKTCPVCNELFPSNVYQVHMEVAHVTPDTKLRPTDTTTSIETKQPVVIAAQASFLKLLKDKSIKCASCRTVAQEEELLKHLLMHGMICLYCKAVFHETRNFVYHMKILHQDKKTIHVDFSKKGLQIPTDADGTVLFPHFDFTLKLSRDVLGDKEINLAVVIGSNAQAATLYLKLQHKSTDTTAATDEQVSKCPFCNYVLSKTEAYETHLKDRHHIMPTVHTILKTPAFKCIHCCGVYTGSMTLSAISVHLLRCRNAPKDISPGAEVTPENNAGKTQSLRGGMHDYAKPQSLTSDTQHSGNETNQQDRVTTDKELPTHKRRKVDFNQDHAGGHVDDASLELLAMVPDRKITSNEYKKEFLLQYFHKRPYPSKKEITILSSLLDMWKSEVSSFIGTKRYVCMKFLKTHKQRVLLGYQMSELKKVKHDLDINDDY</sequence>
<dbReference type="GO" id="GO:0005634">
    <property type="term" value="C:nucleus"/>
    <property type="evidence" value="ECO:0007669"/>
    <property type="project" value="TreeGrafter"/>
</dbReference>
<protein>
    <submittedName>
        <fullName evidence="13">Activity-dependent neuroprotector homeobox 2</fullName>
    </submittedName>
</protein>
<evidence type="ECO:0000256" key="7">
    <source>
        <dbReference type="ARBA" id="ARBA00023155"/>
    </source>
</evidence>
<evidence type="ECO:0000313" key="13">
    <source>
        <dbReference type="EMBL" id="CAH2284533.1"/>
    </source>
</evidence>
<feature type="compositionally biased region" description="Polar residues" evidence="11">
    <location>
        <begin position="266"/>
        <end position="277"/>
    </location>
</feature>
<evidence type="ECO:0000256" key="1">
    <source>
        <dbReference type="ARBA" id="ARBA00022723"/>
    </source>
</evidence>
<keyword evidence="5" id="KW-0805">Transcription regulation</keyword>
<feature type="region of interest" description="Disordered" evidence="11">
    <location>
        <begin position="806"/>
        <end position="875"/>
    </location>
</feature>
<gene>
    <name evidence="13" type="ORF">PECUL_23A028179</name>
</gene>
<evidence type="ECO:0000256" key="5">
    <source>
        <dbReference type="ARBA" id="ARBA00023015"/>
    </source>
</evidence>
<feature type="compositionally biased region" description="Polar residues" evidence="11">
    <location>
        <begin position="836"/>
        <end position="854"/>
    </location>
</feature>
<dbReference type="EMBL" id="OW240915">
    <property type="protein sequence ID" value="CAH2284533.1"/>
    <property type="molecule type" value="Genomic_DNA"/>
</dbReference>
<dbReference type="CDD" id="cd00086">
    <property type="entry name" value="homeodomain"/>
    <property type="match status" value="1"/>
</dbReference>
<keyword evidence="9" id="KW-0539">Nucleus</keyword>
<evidence type="ECO:0000256" key="4">
    <source>
        <dbReference type="ARBA" id="ARBA00022833"/>
    </source>
</evidence>
<evidence type="ECO:0000256" key="2">
    <source>
        <dbReference type="ARBA" id="ARBA00022737"/>
    </source>
</evidence>
<keyword evidence="2" id="KW-0677">Repeat</keyword>
<dbReference type="Gene3D" id="3.30.160.60">
    <property type="entry name" value="Classic Zinc Finger"/>
    <property type="match status" value="2"/>
</dbReference>
<evidence type="ECO:0000313" key="14">
    <source>
        <dbReference type="Proteomes" id="UP001295444"/>
    </source>
</evidence>
<dbReference type="PANTHER" id="PTHR15740">
    <property type="entry name" value="NEUROPROTECTIVE PEPTIDE-CONTAINING PROTEIN"/>
    <property type="match status" value="1"/>
</dbReference>
<evidence type="ECO:0000256" key="6">
    <source>
        <dbReference type="ARBA" id="ARBA00023125"/>
    </source>
</evidence>
<dbReference type="GO" id="GO:0003677">
    <property type="term" value="F:DNA binding"/>
    <property type="evidence" value="ECO:0007669"/>
    <property type="project" value="UniProtKB-KW"/>
</dbReference>
<evidence type="ECO:0000256" key="8">
    <source>
        <dbReference type="ARBA" id="ARBA00023163"/>
    </source>
</evidence>
<keyword evidence="4" id="KW-0862">Zinc</keyword>